<keyword evidence="6" id="KW-0479">Metal-binding</keyword>
<evidence type="ECO:0000256" key="6">
    <source>
        <dbReference type="ARBA" id="ARBA00022723"/>
    </source>
</evidence>
<evidence type="ECO:0000256" key="4">
    <source>
        <dbReference type="ARBA" id="ARBA00022692"/>
    </source>
</evidence>
<sequence length="470" mass="51037">MAVTSAPAPAVPDVRRLAAPRRARWWAAAVWAVATALLLVVLRLWVSHGGVTDLGGGAASALGAAGRLAGLLASYLMLAQVLGMARVPWVERSFGQDAVTRWHRWTGFTSFHLLLVHIVAILWSYTLLGRVSWVRETWDVVTTLPGMLLATVGFGLIVAVVVSSMRVARRRMRYEGWHLLHLYAYLGVGFALPHQLWTGTDLGGSTAATAFWWTLWAVTLLAVLVFRVGQPLWLSARHDLRVAEVVPEGEGLVSLHLTGRRLDELRVEPGQYFVWRFLSGTGWTRGHPLSLSAAPTTVGLRVTVGTRGDDGARVATLRRGTRVLVEGPYGRLTPAVRTRPRVAAFAAGSGIAPVMAMLHDNAWEPVTDTLVLRTSRPGEVPLAEDIEWLAGQTGLRFVALPGPRARTGPTWLPDGAWPGDGPSALRALVPVLDEHDVIVCGPLPWTQALVADLRAAGVPAEALHVERYDW</sequence>
<keyword evidence="10" id="KW-0408">Iron</keyword>
<keyword evidence="3" id="KW-0285">Flavoprotein</keyword>
<comment type="caution">
    <text evidence="15">The sequence shown here is derived from an EMBL/GenBank/DDBJ whole genome shotgun (WGS) entry which is preliminary data.</text>
</comment>
<dbReference type="RefSeq" id="WP_289453053.1">
    <property type="nucleotide sequence ID" value="NZ_JAUCGQ010000001.1"/>
</dbReference>
<dbReference type="EMBL" id="JAUCGQ010000001">
    <property type="protein sequence ID" value="MDM7853530.1"/>
    <property type="molecule type" value="Genomic_DNA"/>
</dbReference>
<keyword evidence="16" id="KW-1185">Reference proteome</keyword>
<evidence type="ECO:0000256" key="5">
    <source>
        <dbReference type="ARBA" id="ARBA00022714"/>
    </source>
</evidence>
<dbReference type="PROSITE" id="PS51384">
    <property type="entry name" value="FAD_FR"/>
    <property type="match status" value="1"/>
</dbReference>
<keyword evidence="11" id="KW-0411">Iron-sulfur</keyword>
<dbReference type="InterPro" id="IPR039261">
    <property type="entry name" value="FNR_nucleotide-bd"/>
</dbReference>
<evidence type="ECO:0000256" key="2">
    <source>
        <dbReference type="ARBA" id="ARBA00004141"/>
    </source>
</evidence>
<feature type="transmembrane region" description="Helical" evidence="13">
    <location>
        <begin position="25"/>
        <end position="46"/>
    </location>
</feature>
<feature type="domain" description="FAD-binding FR-type" evidence="14">
    <location>
        <begin position="235"/>
        <end position="335"/>
    </location>
</feature>
<dbReference type="Gene3D" id="3.40.50.80">
    <property type="entry name" value="Nucleotide-binding domain of ferredoxin-NADP reductase (FNR) module"/>
    <property type="match status" value="1"/>
</dbReference>
<dbReference type="Pfam" id="PF01794">
    <property type="entry name" value="Ferric_reduct"/>
    <property type="match status" value="1"/>
</dbReference>
<evidence type="ECO:0000313" key="16">
    <source>
        <dbReference type="Proteomes" id="UP001529338"/>
    </source>
</evidence>
<proteinExistence type="predicted"/>
<keyword evidence="12 13" id="KW-0472">Membrane</keyword>
<keyword evidence="8 13" id="KW-1133">Transmembrane helix</keyword>
<organism evidence="15 16">
    <name type="scientific">Cellulomonas alba</name>
    <dbReference type="NCBI Taxonomy" id="3053467"/>
    <lineage>
        <taxon>Bacteria</taxon>
        <taxon>Bacillati</taxon>
        <taxon>Actinomycetota</taxon>
        <taxon>Actinomycetes</taxon>
        <taxon>Micrococcales</taxon>
        <taxon>Cellulomonadaceae</taxon>
        <taxon>Cellulomonas</taxon>
    </lineage>
</organism>
<feature type="transmembrane region" description="Helical" evidence="13">
    <location>
        <begin position="210"/>
        <end position="228"/>
    </location>
</feature>
<evidence type="ECO:0000256" key="7">
    <source>
        <dbReference type="ARBA" id="ARBA00022827"/>
    </source>
</evidence>
<keyword evidence="7" id="KW-0274">FAD</keyword>
<accession>A0ABT7SBH1</accession>
<dbReference type="SUPFAM" id="SSF63380">
    <property type="entry name" value="Riboflavin synthase domain-like"/>
    <property type="match status" value="1"/>
</dbReference>
<evidence type="ECO:0000313" key="15">
    <source>
        <dbReference type="EMBL" id="MDM7853530.1"/>
    </source>
</evidence>
<comment type="subcellular location">
    <subcellularLocation>
        <location evidence="2">Membrane</location>
        <topology evidence="2">Multi-pass membrane protein</topology>
    </subcellularLocation>
</comment>
<evidence type="ECO:0000256" key="3">
    <source>
        <dbReference type="ARBA" id="ARBA00022630"/>
    </source>
</evidence>
<feature type="transmembrane region" description="Helical" evidence="13">
    <location>
        <begin position="146"/>
        <end position="168"/>
    </location>
</feature>
<keyword evidence="5" id="KW-0001">2Fe-2S</keyword>
<dbReference type="InterPro" id="IPR017927">
    <property type="entry name" value="FAD-bd_FR_type"/>
</dbReference>
<protein>
    <submittedName>
        <fullName evidence="15">Ferredoxin reductase family protein</fullName>
    </submittedName>
</protein>
<dbReference type="SUPFAM" id="SSF52343">
    <property type="entry name" value="Ferredoxin reductase-like, C-terminal NADP-linked domain"/>
    <property type="match status" value="1"/>
</dbReference>
<keyword evidence="4 13" id="KW-0812">Transmembrane</keyword>
<dbReference type="Proteomes" id="UP001529338">
    <property type="component" value="Unassembled WGS sequence"/>
</dbReference>
<evidence type="ECO:0000256" key="9">
    <source>
        <dbReference type="ARBA" id="ARBA00023002"/>
    </source>
</evidence>
<evidence type="ECO:0000256" key="10">
    <source>
        <dbReference type="ARBA" id="ARBA00023004"/>
    </source>
</evidence>
<reference evidence="15 16" key="1">
    <citation type="submission" date="2023-06" db="EMBL/GenBank/DDBJ databases">
        <title>Cellulomonas sp. MW4 Whole genome sequence.</title>
        <authorList>
            <person name="Park S."/>
        </authorList>
    </citation>
    <scope>NUCLEOTIDE SEQUENCE [LARGE SCALE GENOMIC DNA]</scope>
    <source>
        <strain evidence="15 16">MW4</strain>
    </source>
</reference>
<dbReference type="InterPro" id="IPR013130">
    <property type="entry name" value="Fe3_Rdtase_TM_dom"/>
</dbReference>
<evidence type="ECO:0000256" key="11">
    <source>
        <dbReference type="ARBA" id="ARBA00023014"/>
    </source>
</evidence>
<dbReference type="PANTHER" id="PTHR47354">
    <property type="entry name" value="NADH OXIDOREDUCTASE HCR"/>
    <property type="match status" value="1"/>
</dbReference>
<evidence type="ECO:0000256" key="12">
    <source>
        <dbReference type="ARBA" id="ARBA00023136"/>
    </source>
</evidence>
<dbReference type="InterPro" id="IPR050415">
    <property type="entry name" value="MRET"/>
</dbReference>
<feature type="transmembrane region" description="Helical" evidence="13">
    <location>
        <begin position="58"/>
        <end position="84"/>
    </location>
</feature>
<comment type="cofactor">
    <cofactor evidence="1">
        <name>FAD</name>
        <dbReference type="ChEBI" id="CHEBI:57692"/>
    </cofactor>
</comment>
<dbReference type="InterPro" id="IPR017938">
    <property type="entry name" value="Riboflavin_synthase-like_b-brl"/>
</dbReference>
<feature type="transmembrane region" description="Helical" evidence="13">
    <location>
        <begin position="180"/>
        <end position="198"/>
    </location>
</feature>
<keyword evidence="9" id="KW-0560">Oxidoreductase</keyword>
<feature type="transmembrane region" description="Helical" evidence="13">
    <location>
        <begin position="105"/>
        <end position="126"/>
    </location>
</feature>
<evidence type="ECO:0000256" key="1">
    <source>
        <dbReference type="ARBA" id="ARBA00001974"/>
    </source>
</evidence>
<gene>
    <name evidence="15" type="ORF">QRT04_01185</name>
</gene>
<dbReference type="PANTHER" id="PTHR47354:SF8">
    <property type="entry name" value="1,2-PHENYLACETYL-COA EPOXIDASE, SUBUNIT E"/>
    <property type="match status" value="1"/>
</dbReference>
<evidence type="ECO:0000256" key="13">
    <source>
        <dbReference type="SAM" id="Phobius"/>
    </source>
</evidence>
<evidence type="ECO:0000259" key="14">
    <source>
        <dbReference type="PROSITE" id="PS51384"/>
    </source>
</evidence>
<name>A0ABT7SBH1_9CELL</name>
<evidence type="ECO:0000256" key="8">
    <source>
        <dbReference type="ARBA" id="ARBA00022989"/>
    </source>
</evidence>